<gene>
    <name evidence="5" type="primary">recX</name>
    <name evidence="7" type="ORF">A2803_02420</name>
</gene>
<evidence type="ECO:0000256" key="4">
    <source>
        <dbReference type="ARBA" id="ARBA00022490"/>
    </source>
</evidence>
<dbReference type="Proteomes" id="UP000178870">
    <property type="component" value="Unassembled WGS sequence"/>
</dbReference>
<dbReference type="EMBL" id="MGGP01000024">
    <property type="protein sequence ID" value="OGM31567.1"/>
    <property type="molecule type" value="Genomic_DNA"/>
</dbReference>
<dbReference type="Gene3D" id="1.10.10.10">
    <property type="entry name" value="Winged helix-like DNA-binding domain superfamily/Winged helix DNA-binding domain"/>
    <property type="match status" value="3"/>
</dbReference>
<dbReference type="InterPro" id="IPR036388">
    <property type="entry name" value="WH-like_DNA-bd_sf"/>
</dbReference>
<sequence length="198" mass="23609">MPIVTSLKPQRNNKRVNVYLDGEFAFGIDLDNLVKFGIKVEREFSQKEINKIIHEAEFAKTYNKLLNFATLRPRSESELFSWLKRKKVPVTIHRKLFIRLKRLDLVDDTKFAKWWINQRLEFKLKSKKELKYELRQKGIDRNIIDEVLIESAIDEEKIAKKLLSRRRFKDNRKAFAFLARKGFDFNTIQNVVKYTGGE</sequence>
<comment type="similarity">
    <text evidence="2 5">Belongs to the RecX family.</text>
</comment>
<comment type="subcellular location">
    <subcellularLocation>
        <location evidence="1 5">Cytoplasm</location>
    </subcellularLocation>
</comment>
<dbReference type="HAMAP" id="MF_01114">
    <property type="entry name" value="RecX"/>
    <property type="match status" value="1"/>
</dbReference>
<dbReference type="GO" id="GO:0005737">
    <property type="term" value="C:cytoplasm"/>
    <property type="evidence" value="ECO:0007669"/>
    <property type="project" value="UniProtKB-SubCell"/>
</dbReference>
<evidence type="ECO:0000313" key="8">
    <source>
        <dbReference type="Proteomes" id="UP000178870"/>
    </source>
</evidence>
<dbReference type="PANTHER" id="PTHR33602:SF1">
    <property type="entry name" value="REGULATORY PROTEIN RECX FAMILY PROTEIN"/>
    <property type="match status" value="1"/>
</dbReference>
<dbReference type="InterPro" id="IPR053924">
    <property type="entry name" value="RecX_HTH_2nd"/>
</dbReference>
<accession>A0A1F7YWB9</accession>
<organism evidence="7 8">
    <name type="scientific">Candidatus Woesebacteria bacterium RIFCSPHIGHO2_01_FULL_44_21</name>
    <dbReference type="NCBI Taxonomy" id="1802503"/>
    <lineage>
        <taxon>Bacteria</taxon>
        <taxon>Candidatus Woeseibacteriota</taxon>
    </lineage>
</organism>
<evidence type="ECO:0000256" key="3">
    <source>
        <dbReference type="ARBA" id="ARBA00018111"/>
    </source>
</evidence>
<evidence type="ECO:0000313" key="7">
    <source>
        <dbReference type="EMBL" id="OGM31567.1"/>
    </source>
</evidence>
<reference evidence="7 8" key="1">
    <citation type="journal article" date="2016" name="Nat. Commun.">
        <title>Thousands of microbial genomes shed light on interconnected biogeochemical processes in an aquifer system.</title>
        <authorList>
            <person name="Anantharaman K."/>
            <person name="Brown C.T."/>
            <person name="Hug L.A."/>
            <person name="Sharon I."/>
            <person name="Castelle C.J."/>
            <person name="Probst A.J."/>
            <person name="Thomas B.C."/>
            <person name="Singh A."/>
            <person name="Wilkins M.J."/>
            <person name="Karaoz U."/>
            <person name="Brodie E.L."/>
            <person name="Williams K.H."/>
            <person name="Hubbard S.S."/>
            <person name="Banfield J.F."/>
        </authorList>
    </citation>
    <scope>NUCLEOTIDE SEQUENCE [LARGE SCALE GENOMIC DNA]</scope>
</reference>
<dbReference type="InterPro" id="IPR003783">
    <property type="entry name" value="Regulatory_RecX"/>
</dbReference>
<evidence type="ECO:0000259" key="6">
    <source>
        <dbReference type="Pfam" id="PF02631"/>
    </source>
</evidence>
<dbReference type="Pfam" id="PF02631">
    <property type="entry name" value="RecX_HTH2"/>
    <property type="match status" value="1"/>
</dbReference>
<comment type="caution">
    <text evidence="7">The sequence shown here is derived from an EMBL/GenBank/DDBJ whole genome shotgun (WGS) entry which is preliminary data.</text>
</comment>
<evidence type="ECO:0000256" key="1">
    <source>
        <dbReference type="ARBA" id="ARBA00004496"/>
    </source>
</evidence>
<dbReference type="GO" id="GO:0006282">
    <property type="term" value="P:regulation of DNA repair"/>
    <property type="evidence" value="ECO:0007669"/>
    <property type="project" value="UniProtKB-UniRule"/>
</dbReference>
<dbReference type="PANTHER" id="PTHR33602">
    <property type="entry name" value="REGULATORY PROTEIN RECX FAMILY PROTEIN"/>
    <property type="match status" value="1"/>
</dbReference>
<evidence type="ECO:0000256" key="2">
    <source>
        <dbReference type="ARBA" id="ARBA00009695"/>
    </source>
</evidence>
<feature type="domain" description="RecX second three-helical" evidence="6">
    <location>
        <begin position="107"/>
        <end position="148"/>
    </location>
</feature>
<protein>
    <recommendedName>
        <fullName evidence="3 5">Regulatory protein RecX</fullName>
    </recommendedName>
</protein>
<comment type="function">
    <text evidence="5">Modulates RecA activity.</text>
</comment>
<evidence type="ECO:0000256" key="5">
    <source>
        <dbReference type="HAMAP-Rule" id="MF_01114"/>
    </source>
</evidence>
<keyword evidence="4 5" id="KW-0963">Cytoplasm</keyword>
<proteinExistence type="inferred from homology"/>
<dbReference type="AlphaFoldDB" id="A0A1F7YWB9"/>
<name>A0A1F7YWB9_9BACT</name>